<evidence type="ECO:0000256" key="1">
    <source>
        <dbReference type="SAM" id="MobiDB-lite"/>
    </source>
</evidence>
<protein>
    <submittedName>
        <fullName evidence="3">DNA polymerase</fullName>
    </submittedName>
</protein>
<gene>
    <name evidence="3" type="ORF">TorRG33x02_180670</name>
</gene>
<dbReference type="GO" id="GO:0006139">
    <property type="term" value="P:nucleobase-containing compound metabolic process"/>
    <property type="evidence" value="ECO:0007669"/>
    <property type="project" value="InterPro"/>
</dbReference>
<feature type="compositionally biased region" description="Polar residues" evidence="1">
    <location>
        <begin position="1"/>
        <end position="12"/>
    </location>
</feature>
<dbReference type="AlphaFoldDB" id="A0A2P5EKW7"/>
<dbReference type="Pfam" id="PF01612">
    <property type="entry name" value="DNA_pol_A_exo1"/>
    <property type="match status" value="1"/>
</dbReference>
<name>A0A2P5EKW7_TREOI</name>
<proteinExistence type="predicted"/>
<evidence type="ECO:0000313" key="4">
    <source>
        <dbReference type="Proteomes" id="UP000237000"/>
    </source>
</evidence>
<keyword evidence="4" id="KW-1185">Reference proteome</keyword>
<dbReference type="InterPro" id="IPR036397">
    <property type="entry name" value="RNaseH_sf"/>
</dbReference>
<dbReference type="Proteomes" id="UP000237000">
    <property type="component" value="Unassembled WGS sequence"/>
</dbReference>
<dbReference type="InParanoid" id="A0A2P5EKW7"/>
<comment type="caution">
    <text evidence="3">The sequence shown here is derived from an EMBL/GenBank/DDBJ whole genome shotgun (WGS) entry which is preliminary data.</text>
</comment>
<dbReference type="SUPFAM" id="SSF53098">
    <property type="entry name" value="Ribonuclease H-like"/>
    <property type="match status" value="1"/>
</dbReference>
<dbReference type="OrthoDB" id="26838at2759"/>
<accession>A0A2P5EKW7</accession>
<dbReference type="EMBL" id="JXTC01000136">
    <property type="protein sequence ID" value="PON86193.1"/>
    <property type="molecule type" value="Genomic_DNA"/>
</dbReference>
<dbReference type="GO" id="GO:0008408">
    <property type="term" value="F:3'-5' exonuclease activity"/>
    <property type="evidence" value="ECO:0007669"/>
    <property type="project" value="InterPro"/>
</dbReference>
<organism evidence="3 4">
    <name type="scientific">Trema orientale</name>
    <name type="common">Charcoal tree</name>
    <name type="synonym">Celtis orientalis</name>
    <dbReference type="NCBI Taxonomy" id="63057"/>
    <lineage>
        <taxon>Eukaryota</taxon>
        <taxon>Viridiplantae</taxon>
        <taxon>Streptophyta</taxon>
        <taxon>Embryophyta</taxon>
        <taxon>Tracheophyta</taxon>
        <taxon>Spermatophyta</taxon>
        <taxon>Magnoliopsida</taxon>
        <taxon>eudicotyledons</taxon>
        <taxon>Gunneridae</taxon>
        <taxon>Pentapetalae</taxon>
        <taxon>rosids</taxon>
        <taxon>fabids</taxon>
        <taxon>Rosales</taxon>
        <taxon>Cannabaceae</taxon>
        <taxon>Trema</taxon>
    </lineage>
</organism>
<evidence type="ECO:0000313" key="3">
    <source>
        <dbReference type="EMBL" id="PON86193.1"/>
    </source>
</evidence>
<sequence>MASTVTSPSYQTHIPLPSPSSSSSSSSGEKSPNNEAHLSVVPIHIVTHASQLPVEFLEPSSERQLVIGFDCEGVDLCRHGTLCIMQLAFPDAIYLVDAIQGGEMLIKACKPALESSYITKVIHDCKRDSEVSNSFYEHVLA</sequence>
<feature type="domain" description="3'-5' exonuclease" evidence="2">
    <location>
        <begin position="54"/>
        <end position="132"/>
    </location>
</feature>
<dbReference type="InterPro" id="IPR002562">
    <property type="entry name" value="3'-5'_exonuclease_dom"/>
</dbReference>
<dbReference type="PANTHER" id="PTHR46814">
    <property type="entry name" value="EGALITARIAN, ISOFORM B"/>
    <property type="match status" value="1"/>
</dbReference>
<dbReference type="GO" id="GO:0003676">
    <property type="term" value="F:nucleic acid binding"/>
    <property type="evidence" value="ECO:0007669"/>
    <property type="project" value="InterPro"/>
</dbReference>
<dbReference type="InterPro" id="IPR012337">
    <property type="entry name" value="RNaseH-like_sf"/>
</dbReference>
<reference evidence="4" key="1">
    <citation type="submission" date="2016-06" db="EMBL/GenBank/DDBJ databases">
        <title>Parallel loss of symbiosis genes in relatives of nitrogen-fixing non-legume Parasponia.</title>
        <authorList>
            <person name="Van Velzen R."/>
            <person name="Holmer R."/>
            <person name="Bu F."/>
            <person name="Rutten L."/>
            <person name="Van Zeijl A."/>
            <person name="Liu W."/>
            <person name="Santuari L."/>
            <person name="Cao Q."/>
            <person name="Sharma T."/>
            <person name="Shen D."/>
            <person name="Roswanjaya Y."/>
            <person name="Wardhani T."/>
            <person name="Kalhor M.S."/>
            <person name="Jansen J."/>
            <person name="Van den Hoogen J."/>
            <person name="Gungor B."/>
            <person name="Hartog M."/>
            <person name="Hontelez J."/>
            <person name="Verver J."/>
            <person name="Yang W.-C."/>
            <person name="Schijlen E."/>
            <person name="Repin R."/>
            <person name="Schilthuizen M."/>
            <person name="Schranz E."/>
            <person name="Heidstra R."/>
            <person name="Miyata K."/>
            <person name="Fedorova E."/>
            <person name="Kohlen W."/>
            <person name="Bisseling T."/>
            <person name="Smit S."/>
            <person name="Geurts R."/>
        </authorList>
    </citation>
    <scope>NUCLEOTIDE SEQUENCE [LARGE SCALE GENOMIC DNA]</scope>
    <source>
        <strain evidence="4">cv. RG33-2</strain>
    </source>
</reference>
<dbReference type="Gene3D" id="3.30.420.10">
    <property type="entry name" value="Ribonuclease H-like superfamily/Ribonuclease H"/>
    <property type="match status" value="1"/>
</dbReference>
<feature type="region of interest" description="Disordered" evidence="1">
    <location>
        <begin position="1"/>
        <end position="34"/>
    </location>
</feature>
<evidence type="ECO:0000259" key="2">
    <source>
        <dbReference type="Pfam" id="PF01612"/>
    </source>
</evidence>
<dbReference type="PANTHER" id="PTHR46814:SF1">
    <property type="entry name" value="EGALITARIAN, ISOFORM B"/>
    <property type="match status" value="1"/>
</dbReference>